<dbReference type="AlphaFoldDB" id="A0A803MDG0"/>
<comment type="similarity">
    <text evidence="1 4">Belongs to the glycosyl hydrolase 1 family.</text>
</comment>
<evidence type="ECO:0000313" key="7">
    <source>
        <dbReference type="Proteomes" id="UP000596660"/>
    </source>
</evidence>
<dbReference type="PROSITE" id="PS00653">
    <property type="entry name" value="GLYCOSYL_HYDROL_F1_2"/>
    <property type="match status" value="1"/>
</dbReference>
<dbReference type="Pfam" id="PF00232">
    <property type="entry name" value="Glyco_hydro_1"/>
    <property type="match status" value="1"/>
</dbReference>
<dbReference type="GO" id="GO:0005975">
    <property type="term" value="P:carbohydrate metabolic process"/>
    <property type="evidence" value="ECO:0007669"/>
    <property type="project" value="InterPro"/>
</dbReference>
<sequence length="522" mass="59801">MSVENQTHVFLVQLLVLVLFMLGHSNGAPDIDAIQAYYGIGALNRSSFPAGFVFGSASSSYQYEGAAHVDGRGSSIWDTFTHKFPDKIKDRSNGDVAIDSYHRYKEDVKIMKQMGLDAYRFSISWSRILPYGKIRRGVNQKGLAYYHNLIDELIATGIKPYVTLFHWDLPQALEDEYGGFLSPNIVDDFRDYADVCFKEFGNKVKHWITLNEPWTYSSGGYAYGVLAPGRCSQWQQLNCTGGDSSTEPYLVTHHQLLAHAAAVDLYRRKYQVSQKGVIGITLVVHWFVPLFEVQRHQFAAMRSLDFMFGWFMDPITKGEYPHTMQSLVKGRLPKFSAEQSRMVNGSFDFLGLNYYTAYYAAYSPGLKQAKPSYITDPIVRQTVKRNGIPIGPKAASDWLYVYPRGIRDLLLYVKRKYNNPLVYITENGVDEANNNNLSLEEALSDKMRVQYHHDHLAFLNLAIKEGANVKGYFAWSLLDNFEWNSGYTVRFGINYVDYKDGLKRYPKLSALWFKKFLQKRIH</sequence>
<dbReference type="InterPro" id="IPR017853">
    <property type="entry name" value="GH"/>
</dbReference>
<keyword evidence="2" id="KW-0378">Hydrolase</keyword>
<proteinExistence type="inferred from homology"/>
<dbReference type="GeneID" id="110716821"/>
<dbReference type="PRINTS" id="PR00131">
    <property type="entry name" value="GLHYDRLASE1"/>
</dbReference>
<dbReference type="PANTHER" id="PTHR10353">
    <property type="entry name" value="GLYCOSYL HYDROLASE"/>
    <property type="match status" value="1"/>
</dbReference>
<dbReference type="InterPro" id="IPR001360">
    <property type="entry name" value="Glyco_hydro_1"/>
</dbReference>
<organism evidence="6 7">
    <name type="scientific">Chenopodium quinoa</name>
    <name type="common">Quinoa</name>
    <dbReference type="NCBI Taxonomy" id="63459"/>
    <lineage>
        <taxon>Eukaryota</taxon>
        <taxon>Viridiplantae</taxon>
        <taxon>Streptophyta</taxon>
        <taxon>Embryophyta</taxon>
        <taxon>Tracheophyta</taxon>
        <taxon>Spermatophyta</taxon>
        <taxon>Magnoliopsida</taxon>
        <taxon>eudicotyledons</taxon>
        <taxon>Gunneridae</taxon>
        <taxon>Pentapetalae</taxon>
        <taxon>Caryophyllales</taxon>
        <taxon>Chenopodiaceae</taxon>
        <taxon>Chenopodioideae</taxon>
        <taxon>Atripliceae</taxon>
        <taxon>Chenopodium</taxon>
    </lineage>
</organism>
<keyword evidence="7" id="KW-1185">Reference proteome</keyword>
<dbReference type="Gramene" id="AUR62027503-RA">
    <property type="protein sequence ID" value="AUR62027503-RA:cds"/>
    <property type="gene ID" value="AUR62027503"/>
</dbReference>
<feature type="chain" id="PRO_5031335339" description="Beta-glucosidase 12-like" evidence="5">
    <location>
        <begin position="28"/>
        <end position="522"/>
    </location>
</feature>
<evidence type="ECO:0000256" key="4">
    <source>
        <dbReference type="RuleBase" id="RU003690"/>
    </source>
</evidence>
<gene>
    <name evidence="6" type="primary">LOC110716821</name>
</gene>
<dbReference type="Proteomes" id="UP000596660">
    <property type="component" value="Unplaced"/>
</dbReference>
<evidence type="ECO:0000313" key="6">
    <source>
        <dbReference type="EnsemblPlants" id="AUR62027503-RA:cds"/>
    </source>
</evidence>
<evidence type="ECO:0000256" key="1">
    <source>
        <dbReference type="ARBA" id="ARBA00010838"/>
    </source>
</evidence>
<accession>A0A803MDG0</accession>
<dbReference type="GO" id="GO:0008422">
    <property type="term" value="F:beta-glucosidase activity"/>
    <property type="evidence" value="ECO:0007669"/>
    <property type="project" value="TreeGrafter"/>
</dbReference>
<dbReference type="InterPro" id="IPR033132">
    <property type="entry name" value="GH_1_N_CS"/>
</dbReference>
<dbReference type="OMA" id="IHRPLDW"/>
<dbReference type="SUPFAM" id="SSF51445">
    <property type="entry name" value="(Trans)glycosidases"/>
    <property type="match status" value="1"/>
</dbReference>
<dbReference type="FunFam" id="3.20.20.80:FF:000020">
    <property type="entry name" value="Beta-glucosidase 12"/>
    <property type="match status" value="1"/>
</dbReference>
<feature type="signal peptide" evidence="5">
    <location>
        <begin position="1"/>
        <end position="27"/>
    </location>
</feature>
<dbReference type="Gene3D" id="3.20.20.80">
    <property type="entry name" value="Glycosidases"/>
    <property type="match status" value="1"/>
</dbReference>
<protein>
    <recommendedName>
        <fullName evidence="8">Beta-glucosidase 12-like</fullName>
    </recommendedName>
</protein>
<reference evidence="6" key="1">
    <citation type="journal article" date="2017" name="Nature">
        <title>The genome of Chenopodium quinoa.</title>
        <authorList>
            <person name="Jarvis D.E."/>
            <person name="Ho Y.S."/>
            <person name="Lightfoot D.J."/>
            <person name="Schmoeckel S.M."/>
            <person name="Li B."/>
            <person name="Borm T.J.A."/>
            <person name="Ohyanagi H."/>
            <person name="Mineta K."/>
            <person name="Michell C.T."/>
            <person name="Saber N."/>
            <person name="Kharbatia N.M."/>
            <person name="Rupper R.R."/>
            <person name="Sharp A.R."/>
            <person name="Dally N."/>
            <person name="Boughton B.A."/>
            <person name="Woo Y.H."/>
            <person name="Gao G."/>
            <person name="Schijlen E.G.W.M."/>
            <person name="Guo X."/>
            <person name="Momin A.A."/>
            <person name="Negrao S."/>
            <person name="Al-Babili S."/>
            <person name="Gehring C."/>
            <person name="Roessner U."/>
            <person name="Jung C."/>
            <person name="Murphy K."/>
            <person name="Arold S.T."/>
            <person name="Gojobori T."/>
            <person name="van der Linden C.G."/>
            <person name="van Loo E.N."/>
            <person name="Jellen E.N."/>
            <person name="Maughan P.J."/>
            <person name="Tester M."/>
        </authorList>
    </citation>
    <scope>NUCLEOTIDE SEQUENCE [LARGE SCALE GENOMIC DNA]</scope>
    <source>
        <strain evidence="6">cv. PI 614886</strain>
    </source>
</reference>
<dbReference type="PANTHER" id="PTHR10353:SF137">
    <property type="entry name" value="MYROSINASE 3-RELATED"/>
    <property type="match status" value="1"/>
</dbReference>
<reference evidence="6" key="2">
    <citation type="submission" date="2021-03" db="UniProtKB">
        <authorList>
            <consortium name="EnsemblPlants"/>
        </authorList>
    </citation>
    <scope>IDENTIFICATION</scope>
</reference>
<evidence type="ECO:0008006" key="8">
    <source>
        <dbReference type="Google" id="ProtNLM"/>
    </source>
</evidence>
<dbReference type="OrthoDB" id="65569at2759"/>
<name>A0A803MDG0_CHEQI</name>
<keyword evidence="3" id="KW-0326">Glycosidase</keyword>
<evidence type="ECO:0000256" key="3">
    <source>
        <dbReference type="ARBA" id="ARBA00023295"/>
    </source>
</evidence>
<dbReference type="RefSeq" id="XP_021751155.1">
    <property type="nucleotide sequence ID" value="XM_021895463.1"/>
</dbReference>
<dbReference type="EnsemblPlants" id="AUR62027503-RA">
    <property type="protein sequence ID" value="AUR62027503-RA:cds"/>
    <property type="gene ID" value="AUR62027503"/>
</dbReference>
<keyword evidence="5" id="KW-0732">Signal</keyword>
<evidence type="ECO:0000256" key="5">
    <source>
        <dbReference type="SAM" id="SignalP"/>
    </source>
</evidence>
<evidence type="ECO:0000256" key="2">
    <source>
        <dbReference type="ARBA" id="ARBA00022801"/>
    </source>
</evidence>
<dbReference type="KEGG" id="cqi:110716821"/>